<dbReference type="PANTHER" id="PTHR42860">
    <property type="entry name" value="VITAMIN B12-BINDING PROTEIN"/>
    <property type="match status" value="1"/>
</dbReference>
<dbReference type="CDD" id="cd01144">
    <property type="entry name" value="BtuF"/>
    <property type="match status" value="1"/>
</dbReference>
<name>A0A5B1CLP5_9BACT</name>
<evidence type="ECO:0000313" key="3">
    <source>
        <dbReference type="Proteomes" id="UP000322699"/>
    </source>
</evidence>
<dbReference type="EMBL" id="VRLW01000001">
    <property type="protein sequence ID" value="KAA1260709.1"/>
    <property type="molecule type" value="Genomic_DNA"/>
</dbReference>
<dbReference type="RefSeq" id="WP_068262190.1">
    <property type="nucleotide sequence ID" value="NZ_LWSK01000033.1"/>
</dbReference>
<evidence type="ECO:0000313" key="2">
    <source>
        <dbReference type="EMBL" id="KAA1260709.1"/>
    </source>
</evidence>
<dbReference type="InterPro" id="IPR002491">
    <property type="entry name" value="ABC_transptr_periplasmic_BD"/>
</dbReference>
<dbReference type="OrthoDB" id="9787772at2"/>
<accession>A0A5B1CLP5</accession>
<dbReference type="PROSITE" id="PS50983">
    <property type="entry name" value="FE_B12_PBP"/>
    <property type="match status" value="1"/>
</dbReference>
<feature type="domain" description="Fe/B12 periplasmic-binding" evidence="1">
    <location>
        <begin position="2"/>
        <end position="292"/>
    </location>
</feature>
<dbReference type="Gene3D" id="3.40.50.1980">
    <property type="entry name" value="Nitrogenase molybdenum iron protein domain"/>
    <property type="match status" value="2"/>
</dbReference>
<proteinExistence type="predicted"/>
<dbReference type="Pfam" id="PF01497">
    <property type="entry name" value="Peripla_BP_2"/>
    <property type="match status" value="1"/>
</dbReference>
<reference evidence="2 3" key="1">
    <citation type="submission" date="2019-08" db="EMBL/GenBank/DDBJ databases">
        <title>Deep-cultivation of Planctomycetes and their phenomic and genomic characterization uncovers novel biology.</title>
        <authorList>
            <person name="Wiegand S."/>
            <person name="Jogler M."/>
            <person name="Boedeker C."/>
            <person name="Pinto D."/>
            <person name="Vollmers J."/>
            <person name="Rivas-Marin E."/>
            <person name="Kohn T."/>
            <person name="Peeters S.H."/>
            <person name="Heuer A."/>
            <person name="Rast P."/>
            <person name="Oberbeckmann S."/>
            <person name="Bunk B."/>
            <person name="Jeske O."/>
            <person name="Meyerdierks A."/>
            <person name="Storesund J.E."/>
            <person name="Kallscheuer N."/>
            <person name="Luecker S."/>
            <person name="Lage O.M."/>
            <person name="Pohl T."/>
            <person name="Merkel B.J."/>
            <person name="Hornburger P."/>
            <person name="Mueller R.-W."/>
            <person name="Bruemmer F."/>
            <person name="Labrenz M."/>
            <person name="Spormann A.M."/>
            <person name="Op Den Camp H."/>
            <person name="Overmann J."/>
            <person name="Amann R."/>
            <person name="Jetten M.S.M."/>
            <person name="Mascher T."/>
            <person name="Medema M.H."/>
            <person name="Devos D.P."/>
            <person name="Kaster A.-K."/>
            <person name="Ovreas L."/>
            <person name="Rohde M."/>
            <person name="Galperin M.Y."/>
            <person name="Jogler C."/>
        </authorList>
    </citation>
    <scope>NUCLEOTIDE SEQUENCE [LARGE SCALE GENOMIC DNA]</scope>
    <source>
        <strain evidence="2 3">LF1</strain>
    </source>
</reference>
<keyword evidence="3" id="KW-1185">Reference proteome</keyword>
<sequence>MRIVSLLPSATEIICSLGLREQLVGVTHECDFPAGVETLPKVTRTLIPHDATSAEIDALVRERLKTEKALYSLDMDTLQRIAPELIVTQALCDVCAVAEKEVNEAACSLPGSTRVINLEPTCLEEVFDCIRAVGSAVGIEGHAAEVVARLKARVDAVIERRESLSHRPSMMLLEWIDPPFSAGHWSPELVEMAGGREVIGVAGQRSTTVAWEQIVEADPEMLVIACCGFTVERTRQDLPILESYPGWSSLACVRNDQVHIVDGSAFFSRPGPRLVDSLEILSDLIGRYQPAAPLT</sequence>
<dbReference type="PANTHER" id="PTHR42860:SF1">
    <property type="entry name" value="VITAMIN B12-BINDING PROTEIN"/>
    <property type="match status" value="1"/>
</dbReference>
<gene>
    <name evidence="2" type="ORF">LF1_32500</name>
</gene>
<evidence type="ECO:0000259" key="1">
    <source>
        <dbReference type="PROSITE" id="PS50983"/>
    </source>
</evidence>
<dbReference type="Proteomes" id="UP000322699">
    <property type="component" value="Unassembled WGS sequence"/>
</dbReference>
<dbReference type="SUPFAM" id="SSF53807">
    <property type="entry name" value="Helical backbone' metal receptor"/>
    <property type="match status" value="1"/>
</dbReference>
<dbReference type="InterPro" id="IPR051030">
    <property type="entry name" value="Vitamin_B12-ABC_binding"/>
</dbReference>
<protein>
    <submittedName>
        <fullName evidence="2">Corrinoid ABC transporter substrate-binding protein</fullName>
    </submittedName>
</protein>
<comment type="caution">
    <text evidence="2">The sequence shown here is derived from an EMBL/GenBank/DDBJ whole genome shotgun (WGS) entry which is preliminary data.</text>
</comment>
<organism evidence="2 3">
    <name type="scientific">Rubripirellula obstinata</name>
    <dbReference type="NCBI Taxonomy" id="406547"/>
    <lineage>
        <taxon>Bacteria</taxon>
        <taxon>Pseudomonadati</taxon>
        <taxon>Planctomycetota</taxon>
        <taxon>Planctomycetia</taxon>
        <taxon>Pirellulales</taxon>
        <taxon>Pirellulaceae</taxon>
        <taxon>Rubripirellula</taxon>
    </lineage>
</organism>
<dbReference type="AlphaFoldDB" id="A0A5B1CLP5"/>